<organism evidence="1 2">
    <name type="scientific">Shinella yambaruensis</name>
    <dbReference type="NCBI Taxonomy" id="415996"/>
    <lineage>
        <taxon>Bacteria</taxon>
        <taxon>Pseudomonadati</taxon>
        <taxon>Pseudomonadota</taxon>
        <taxon>Alphaproteobacteria</taxon>
        <taxon>Hyphomicrobiales</taxon>
        <taxon>Rhizobiaceae</taxon>
        <taxon>Shinella</taxon>
    </lineage>
</organism>
<keyword evidence="2" id="KW-1185">Reference proteome</keyword>
<sequence length="84" mass="8890">MEVLSMNRLDGPGNTLAVACVQVTPEIRVNGLRLVRAGNGDLRVYSPNAGGLSVLSFAPAAVAELKSIIIDAYRSETAHDRSSH</sequence>
<dbReference type="Proteomes" id="UP001156702">
    <property type="component" value="Unassembled WGS sequence"/>
</dbReference>
<accession>A0ABQ5ZB18</accession>
<evidence type="ECO:0000313" key="2">
    <source>
        <dbReference type="Proteomes" id="UP001156702"/>
    </source>
</evidence>
<gene>
    <name evidence="1" type="ORF">GCM10007923_04350</name>
</gene>
<name>A0ABQ5ZB18_9HYPH</name>
<evidence type="ECO:0000313" key="1">
    <source>
        <dbReference type="EMBL" id="GLR49230.1"/>
    </source>
</evidence>
<reference evidence="2" key="1">
    <citation type="journal article" date="2019" name="Int. J. Syst. Evol. Microbiol.">
        <title>The Global Catalogue of Microorganisms (GCM) 10K type strain sequencing project: providing services to taxonomists for standard genome sequencing and annotation.</title>
        <authorList>
            <consortium name="The Broad Institute Genomics Platform"/>
            <consortium name="The Broad Institute Genome Sequencing Center for Infectious Disease"/>
            <person name="Wu L."/>
            <person name="Ma J."/>
        </authorList>
    </citation>
    <scope>NUCLEOTIDE SEQUENCE [LARGE SCALE GENOMIC DNA]</scope>
    <source>
        <strain evidence="2">NBRC 102122</strain>
    </source>
</reference>
<protein>
    <submittedName>
        <fullName evidence="1">Uncharacterized protein</fullName>
    </submittedName>
</protein>
<comment type="caution">
    <text evidence="1">The sequence shown here is derived from an EMBL/GenBank/DDBJ whole genome shotgun (WGS) entry which is preliminary data.</text>
</comment>
<dbReference type="EMBL" id="BSOP01000004">
    <property type="protein sequence ID" value="GLR49230.1"/>
    <property type="molecule type" value="Genomic_DNA"/>
</dbReference>
<proteinExistence type="predicted"/>